<dbReference type="KEGG" id="haby:HLVA_13880"/>
<evidence type="ECO:0000256" key="1">
    <source>
        <dbReference type="ARBA" id="ARBA00005439"/>
    </source>
</evidence>
<keyword evidence="2 5" id="KW-0396">Initiation factor</keyword>
<dbReference type="AlphaFoldDB" id="A0AAU9DJ69"/>
<feature type="domain" description="Translation initiation factor 3 C-terminal" evidence="6">
    <location>
        <begin position="49"/>
        <end position="134"/>
    </location>
</feature>
<organism evidence="8 9">
    <name type="scientific">Haliovirga abyssi</name>
    <dbReference type="NCBI Taxonomy" id="2996794"/>
    <lineage>
        <taxon>Bacteria</taxon>
        <taxon>Fusobacteriati</taxon>
        <taxon>Fusobacteriota</taxon>
        <taxon>Fusobacteriia</taxon>
        <taxon>Fusobacteriales</taxon>
        <taxon>Haliovirgaceae</taxon>
        <taxon>Haliovirga</taxon>
    </lineage>
</organism>
<protein>
    <recommendedName>
        <fullName evidence="4 5">Translation initiation factor IF-3</fullName>
    </recommendedName>
</protein>
<dbReference type="PROSITE" id="PS00938">
    <property type="entry name" value="IF3"/>
    <property type="match status" value="1"/>
</dbReference>
<gene>
    <name evidence="8" type="ORF">HLVA_13880</name>
</gene>
<dbReference type="InterPro" id="IPR001288">
    <property type="entry name" value="Translation_initiation_fac_3"/>
</dbReference>
<dbReference type="SUPFAM" id="SSF54364">
    <property type="entry name" value="Translation initiation factor IF3, N-terminal domain"/>
    <property type="match status" value="1"/>
</dbReference>
<reference evidence="8 9" key="1">
    <citation type="submission" date="2022-11" db="EMBL/GenBank/DDBJ databases">
        <title>Haliovirga abyssi gen. nov., sp. nov., a mesophilic fermentative bacterium isolated from the Iheya North hydrothermal field and the proposal of Haliovirgaceae fam. nov.</title>
        <authorList>
            <person name="Miyazaki U."/>
            <person name="Tame A."/>
            <person name="Miyazaki J."/>
            <person name="Takai K."/>
            <person name="Sawayama S."/>
            <person name="Kitajima M."/>
            <person name="Okamoto A."/>
            <person name="Nakagawa S."/>
        </authorList>
    </citation>
    <scope>NUCLEOTIDE SEQUENCE [LARGE SCALE GENOMIC DNA]</scope>
    <source>
        <strain evidence="8 9">IC12</strain>
    </source>
</reference>
<dbReference type="GO" id="GO:0032790">
    <property type="term" value="P:ribosome disassembly"/>
    <property type="evidence" value="ECO:0007669"/>
    <property type="project" value="TreeGrafter"/>
</dbReference>
<dbReference type="InterPro" id="IPR019815">
    <property type="entry name" value="Translation_initiation_fac_3_C"/>
</dbReference>
<comment type="similarity">
    <text evidence="1 5">Belongs to the IF-3 family.</text>
</comment>
<comment type="subcellular location">
    <subcellularLocation>
        <location evidence="5">Cytoplasm</location>
    </subcellularLocation>
</comment>
<dbReference type="Gene3D" id="3.10.20.80">
    <property type="entry name" value="Translation initiation factor 3 (IF-3), N-terminal domain"/>
    <property type="match status" value="1"/>
</dbReference>
<evidence type="ECO:0000256" key="3">
    <source>
        <dbReference type="ARBA" id="ARBA00022917"/>
    </source>
</evidence>
<proteinExistence type="inferred from homology"/>
<evidence type="ECO:0000259" key="6">
    <source>
        <dbReference type="Pfam" id="PF00707"/>
    </source>
</evidence>
<keyword evidence="9" id="KW-1185">Reference proteome</keyword>
<dbReference type="SUPFAM" id="SSF55200">
    <property type="entry name" value="Translation initiation factor IF3, C-terminal domain"/>
    <property type="match status" value="1"/>
</dbReference>
<dbReference type="FunFam" id="3.30.110.10:FF:000001">
    <property type="entry name" value="Translation initiation factor IF-3"/>
    <property type="match status" value="1"/>
</dbReference>
<dbReference type="NCBIfam" id="TIGR00168">
    <property type="entry name" value="infC"/>
    <property type="match status" value="1"/>
</dbReference>
<dbReference type="GO" id="GO:0043022">
    <property type="term" value="F:ribosome binding"/>
    <property type="evidence" value="ECO:0007669"/>
    <property type="project" value="TreeGrafter"/>
</dbReference>
<evidence type="ECO:0000313" key="8">
    <source>
        <dbReference type="EMBL" id="BDU50819.1"/>
    </source>
</evidence>
<accession>A0AAU9DJ69</accession>
<evidence type="ECO:0000259" key="7">
    <source>
        <dbReference type="Pfam" id="PF05198"/>
    </source>
</evidence>
<evidence type="ECO:0000256" key="4">
    <source>
        <dbReference type="NCBIfam" id="TIGR00168"/>
    </source>
</evidence>
<name>A0AAU9DJ69_9FUSO</name>
<dbReference type="Proteomes" id="UP001321582">
    <property type="component" value="Chromosome"/>
</dbReference>
<sequence>MKIAQEAELDLVEISPNANPTVCKIMDYGKFKYEKGKREKDAKKNQKVIVVKEIKFKPRIDTHDLEVKSNKILKFLNKGNKVKVSLMLFGRERMHAEIGIKLLEKVAKQFEEIATVERKFGSKENQKFLILTPKK</sequence>
<dbReference type="InterPro" id="IPR019814">
    <property type="entry name" value="Translation_initiation_fac_3_N"/>
</dbReference>
<dbReference type="Gene3D" id="3.30.110.10">
    <property type="entry name" value="Translation initiation factor 3 (IF-3), C-terminal domain"/>
    <property type="match status" value="1"/>
</dbReference>
<evidence type="ECO:0000256" key="2">
    <source>
        <dbReference type="ARBA" id="ARBA00022540"/>
    </source>
</evidence>
<comment type="subunit">
    <text evidence="5">Monomer.</text>
</comment>
<comment type="function">
    <text evidence="5">IF-3 binds to the 30S ribosomal subunit and shifts the equilibrium between 70S ribosomes and their 50S and 30S subunits in favor of the free subunits, thus enhancing the availability of 30S subunits on which protein synthesis initiation begins.</text>
</comment>
<dbReference type="Pfam" id="PF00707">
    <property type="entry name" value="IF3_C"/>
    <property type="match status" value="1"/>
</dbReference>
<dbReference type="InterPro" id="IPR036788">
    <property type="entry name" value="T_IF-3_C_sf"/>
</dbReference>
<dbReference type="InterPro" id="IPR036787">
    <property type="entry name" value="T_IF-3_N_sf"/>
</dbReference>
<dbReference type="GO" id="GO:0016020">
    <property type="term" value="C:membrane"/>
    <property type="evidence" value="ECO:0007669"/>
    <property type="project" value="TreeGrafter"/>
</dbReference>
<keyword evidence="3 5" id="KW-0648">Protein biosynthesis</keyword>
<dbReference type="GO" id="GO:0005829">
    <property type="term" value="C:cytosol"/>
    <property type="evidence" value="ECO:0007669"/>
    <property type="project" value="TreeGrafter"/>
</dbReference>
<dbReference type="PANTHER" id="PTHR10938:SF0">
    <property type="entry name" value="TRANSLATION INITIATION FACTOR IF-3, MITOCHONDRIAL"/>
    <property type="match status" value="1"/>
</dbReference>
<dbReference type="InterPro" id="IPR019813">
    <property type="entry name" value="Translation_initiation_fac3_CS"/>
</dbReference>
<dbReference type="Pfam" id="PF05198">
    <property type="entry name" value="IF3_N"/>
    <property type="match status" value="1"/>
</dbReference>
<feature type="domain" description="Translation initiation factor 3 N-terminal" evidence="7">
    <location>
        <begin position="1"/>
        <end position="42"/>
    </location>
</feature>
<evidence type="ECO:0000256" key="5">
    <source>
        <dbReference type="RuleBase" id="RU000646"/>
    </source>
</evidence>
<evidence type="ECO:0000313" key="9">
    <source>
        <dbReference type="Proteomes" id="UP001321582"/>
    </source>
</evidence>
<dbReference type="EMBL" id="AP027059">
    <property type="protein sequence ID" value="BDU50819.1"/>
    <property type="molecule type" value="Genomic_DNA"/>
</dbReference>
<dbReference type="PANTHER" id="PTHR10938">
    <property type="entry name" value="TRANSLATION INITIATION FACTOR IF-3"/>
    <property type="match status" value="1"/>
</dbReference>
<dbReference type="GO" id="GO:0003743">
    <property type="term" value="F:translation initiation factor activity"/>
    <property type="evidence" value="ECO:0007669"/>
    <property type="project" value="UniProtKB-UniRule"/>
</dbReference>